<evidence type="ECO:0000256" key="5">
    <source>
        <dbReference type="ARBA" id="ARBA00022692"/>
    </source>
</evidence>
<evidence type="ECO:0000256" key="9">
    <source>
        <dbReference type="ARBA" id="ARBA00023136"/>
    </source>
</evidence>
<dbReference type="CDD" id="cd09110">
    <property type="entry name" value="PLDc_CLS_1"/>
    <property type="match status" value="1"/>
</dbReference>
<dbReference type="HOGENOM" id="CLU_038053_1_2_10"/>
<sequence length="504" mass="58503">MLILAYYFICLMFYLDLLFVFSDEFSIATFILGIAYLAAFFVSVLVISENRNPSKTLAYLLLFFLLPYIGILIYYAFGENYRKKKLYRLKAREDKKLQKQINNYVYKLSEDNLRENANELQHYERLVRLLTYDGRLPLTSNNKVSLLINGDEKFDALFRSLEEARHHIHLEYYIVEEGLIVDKLFAILERKASEGIEIRFIYDDFGCSLSRKFLKRITNAGIKAIPFYKIHIPFLSNRQNYRDHRKIAVIDGRVGFVGGINISDKYQNNGTNNKLFWRDTHLKIKGDAVTELQLVFALNWSFCSGEDLFFKSVYFPNYKASAEQMVQIAVSGPDSDRASIMLSYLSAINQAKSCIYITTPYFIPNESIVNALKNAALSKLDVRLLVPGISDSRFVNAASQSYYEELLECGVRVFRYQKGFVHAKTMVIDDLISMVGTANMDIRSFDLNFEVNAIVFDEQINHQLKMAFIEDLSHSKEITTAYWQKRRRLKHFYESLCRLLSPVL</sequence>
<evidence type="ECO:0000256" key="4">
    <source>
        <dbReference type="ARBA" id="ARBA00022679"/>
    </source>
</evidence>
<dbReference type="Proteomes" id="UP000007590">
    <property type="component" value="Chromosome"/>
</dbReference>
<keyword evidence="9 12" id="KW-0472">Membrane</keyword>
<evidence type="ECO:0000256" key="11">
    <source>
        <dbReference type="ARBA" id="ARBA00023264"/>
    </source>
</evidence>
<accession>H8KN92</accession>
<keyword evidence="6" id="KW-0677">Repeat</keyword>
<dbReference type="eggNOG" id="COG1502">
    <property type="taxonomic scope" value="Bacteria"/>
</dbReference>
<evidence type="ECO:0000256" key="12">
    <source>
        <dbReference type="HAMAP-Rule" id="MF_01916"/>
    </source>
</evidence>
<feature type="transmembrane region" description="Helical" evidence="12">
    <location>
        <begin position="59"/>
        <end position="77"/>
    </location>
</feature>
<dbReference type="STRING" id="929556.Solca_4435"/>
<evidence type="ECO:0000256" key="13">
    <source>
        <dbReference type="NCBIfam" id="TIGR04265"/>
    </source>
</evidence>
<dbReference type="NCBIfam" id="TIGR04265">
    <property type="entry name" value="bac_cardiolipin"/>
    <property type="match status" value="1"/>
</dbReference>
<dbReference type="AlphaFoldDB" id="H8KN92"/>
<dbReference type="InterPro" id="IPR025202">
    <property type="entry name" value="PLD-like_dom"/>
</dbReference>
<evidence type="ECO:0000256" key="1">
    <source>
        <dbReference type="ARBA" id="ARBA00004651"/>
    </source>
</evidence>
<evidence type="ECO:0000256" key="3">
    <source>
        <dbReference type="ARBA" id="ARBA00022516"/>
    </source>
</evidence>
<feature type="active site" evidence="12">
    <location>
        <position position="422"/>
    </location>
</feature>
<evidence type="ECO:0000256" key="2">
    <source>
        <dbReference type="ARBA" id="ARBA00022475"/>
    </source>
</evidence>
<gene>
    <name evidence="15" type="ordered locus">Solca_4435</name>
</gene>
<dbReference type="CDD" id="cd09112">
    <property type="entry name" value="PLDc_CLS_2"/>
    <property type="match status" value="1"/>
</dbReference>
<keyword evidence="11 12" id="KW-1208">Phospholipid metabolism</keyword>
<comment type="subcellular location">
    <subcellularLocation>
        <location evidence="12">Cell inner membrane</location>
        <topology evidence="12">Multi-pass membrane protein</topology>
    </subcellularLocation>
    <subcellularLocation>
        <location evidence="1">Cell membrane</location>
        <topology evidence="1">Multi-pass membrane protein</topology>
    </subcellularLocation>
</comment>
<dbReference type="InterPro" id="IPR022924">
    <property type="entry name" value="Cardiolipin_synthase"/>
</dbReference>
<feature type="active site" evidence="12">
    <location>
        <position position="246"/>
    </location>
</feature>
<evidence type="ECO:0000256" key="10">
    <source>
        <dbReference type="ARBA" id="ARBA00023209"/>
    </source>
</evidence>
<comment type="function">
    <text evidence="12">Catalyzes the reversible phosphatidyl group transfer from one phosphatidylglycerol molecule to another to form cardiolipin (CL) (diphosphatidylglycerol) and glycerol.</text>
</comment>
<dbReference type="GO" id="GO:0032049">
    <property type="term" value="P:cardiolipin biosynthetic process"/>
    <property type="evidence" value="ECO:0007669"/>
    <property type="project" value="UniProtKB-UniRule"/>
</dbReference>
<protein>
    <recommendedName>
        <fullName evidence="12 13">Cardiolipin synthase</fullName>
        <shortName evidence="12">CL synthase</shortName>
        <ecNumber evidence="12 13">2.7.8.-</ecNumber>
    </recommendedName>
</protein>
<dbReference type="SUPFAM" id="SSF56024">
    <property type="entry name" value="Phospholipase D/nuclease"/>
    <property type="match status" value="2"/>
</dbReference>
<feature type="active site" evidence="12">
    <location>
        <position position="251"/>
    </location>
</feature>
<name>H8KN92_SOLCM</name>
<dbReference type="PANTHER" id="PTHR21248:SF22">
    <property type="entry name" value="PHOSPHOLIPASE D"/>
    <property type="match status" value="1"/>
</dbReference>
<dbReference type="SMART" id="SM00155">
    <property type="entry name" value="PLDc"/>
    <property type="match status" value="2"/>
</dbReference>
<dbReference type="Pfam" id="PF13091">
    <property type="entry name" value="PLDc_2"/>
    <property type="match status" value="2"/>
</dbReference>
<dbReference type="GO" id="GO:0008808">
    <property type="term" value="F:cardiolipin synthase activity"/>
    <property type="evidence" value="ECO:0007669"/>
    <property type="project" value="UniProtKB-UniRule"/>
</dbReference>
<keyword evidence="10 12" id="KW-0594">Phospholipid biosynthesis</keyword>
<keyword evidence="2 12" id="KW-1003">Cell membrane</keyword>
<dbReference type="Pfam" id="PF13396">
    <property type="entry name" value="PLDc_N"/>
    <property type="match status" value="1"/>
</dbReference>
<dbReference type="InterPro" id="IPR030874">
    <property type="entry name" value="Cardiolipin_synth_Firmi"/>
</dbReference>
<dbReference type="PROSITE" id="PS50035">
    <property type="entry name" value="PLD"/>
    <property type="match status" value="2"/>
</dbReference>
<keyword evidence="5 12" id="KW-0812">Transmembrane</keyword>
<reference evidence="15" key="1">
    <citation type="submission" date="2012-02" db="EMBL/GenBank/DDBJ databases">
        <title>The complete genome of Solitalea canadensis DSM 3403.</title>
        <authorList>
            <consortium name="US DOE Joint Genome Institute (JGI-PGF)"/>
            <person name="Lucas S."/>
            <person name="Copeland A."/>
            <person name="Lapidus A."/>
            <person name="Glavina del Rio T."/>
            <person name="Dalin E."/>
            <person name="Tice H."/>
            <person name="Bruce D."/>
            <person name="Goodwin L."/>
            <person name="Pitluck S."/>
            <person name="Peters L."/>
            <person name="Ovchinnikova G."/>
            <person name="Lu M."/>
            <person name="Kyrpides N."/>
            <person name="Mavromatis K."/>
            <person name="Ivanova N."/>
            <person name="Brettin T."/>
            <person name="Detter J.C."/>
            <person name="Han C."/>
            <person name="Larimer F."/>
            <person name="Land M."/>
            <person name="Hauser L."/>
            <person name="Markowitz V."/>
            <person name="Cheng J.-F."/>
            <person name="Hugenholtz P."/>
            <person name="Woyke T."/>
            <person name="Wu D."/>
            <person name="Spring S."/>
            <person name="Schroeder M."/>
            <person name="Kopitz M."/>
            <person name="Brambilla E."/>
            <person name="Klenk H.-P."/>
            <person name="Eisen J.A."/>
        </authorList>
    </citation>
    <scope>NUCLEOTIDE SEQUENCE</scope>
    <source>
        <strain evidence="15">DSM 3403</strain>
    </source>
</reference>
<evidence type="ECO:0000313" key="16">
    <source>
        <dbReference type="Proteomes" id="UP000007590"/>
    </source>
</evidence>
<dbReference type="InterPro" id="IPR001736">
    <property type="entry name" value="PLipase_D/transphosphatidylase"/>
</dbReference>
<feature type="transmembrane region" description="Helical" evidence="12">
    <location>
        <begin position="27"/>
        <end position="47"/>
    </location>
</feature>
<organism evidence="15 16">
    <name type="scientific">Solitalea canadensis (strain ATCC 29591 / DSM 3403 / JCM 21819 / LMG 8368 / NBRC 15130 / NCIMB 12057 / USAM 9D)</name>
    <name type="common">Flexibacter canadensis</name>
    <dbReference type="NCBI Taxonomy" id="929556"/>
    <lineage>
        <taxon>Bacteria</taxon>
        <taxon>Pseudomonadati</taxon>
        <taxon>Bacteroidota</taxon>
        <taxon>Sphingobacteriia</taxon>
        <taxon>Sphingobacteriales</taxon>
        <taxon>Sphingobacteriaceae</taxon>
        <taxon>Solitalea</taxon>
    </lineage>
</organism>
<proteinExistence type="inferred from homology"/>
<evidence type="ECO:0000256" key="6">
    <source>
        <dbReference type="ARBA" id="ARBA00022737"/>
    </source>
</evidence>
<keyword evidence="4 12" id="KW-0808">Transferase</keyword>
<feature type="active site" evidence="12">
    <location>
        <position position="244"/>
    </location>
</feature>
<feature type="active site" evidence="12">
    <location>
        <position position="424"/>
    </location>
</feature>
<comment type="catalytic activity">
    <reaction evidence="12">
        <text>2 a 1,2-diacyl-sn-glycero-3-phospho-(1'-sn-glycerol) = a cardiolipin + glycerol</text>
        <dbReference type="Rhea" id="RHEA:31451"/>
        <dbReference type="ChEBI" id="CHEBI:17754"/>
        <dbReference type="ChEBI" id="CHEBI:62237"/>
        <dbReference type="ChEBI" id="CHEBI:64716"/>
    </reaction>
</comment>
<evidence type="ECO:0000259" key="14">
    <source>
        <dbReference type="PROSITE" id="PS50035"/>
    </source>
</evidence>
<dbReference type="Gene3D" id="3.30.870.10">
    <property type="entry name" value="Endonuclease Chain A"/>
    <property type="match status" value="2"/>
</dbReference>
<evidence type="ECO:0000256" key="7">
    <source>
        <dbReference type="ARBA" id="ARBA00022989"/>
    </source>
</evidence>
<keyword evidence="16" id="KW-1185">Reference proteome</keyword>
<keyword evidence="12" id="KW-0997">Cell inner membrane</keyword>
<feature type="domain" description="PLD phosphodiesterase" evidence="14">
    <location>
        <begin position="417"/>
        <end position="444"/>
    </location>
</feature>
<feature type="active site" evidence="12">
    <location>
        <position position="429"/>
    </location>
</feature>
<dbReference type="GO" id="GO:0005886">
    <property type="term" value="C:plasma membrane"/>
    <property type="evidence" value="ECO:0007669"/>
    <property type="project" value="UniProtKB-SubCell"/>
</dbReference>
<comment type="similarity">
    <text evidence="12">Belongs to the phospholipase D family. Cardiolipin synthase subfamily.</text>
</comment>
<keyword evidence="7 12" id="KW-1133">Transmembrane helix</keyword>
<dbReference type="PANTHER" id="PTHR21248">
    <property type="entry name" value="CARDIOLIPIN SYNTHASE"/>
    <property type="match status" value="1"/>
</dbReference>
<feature type="domain" description="PLD phosphodiesterase" evidence="14">
    <location>
        <begin position="239"/>
        <end position="266"/>
    </location>
</feature>
<feature type="transmembrane region" description="Helical" evidence="12">
    <location>
        <begin position="5"/>
        <end position="21"/>
    </location>
</feature>
<evidence type="ECO:0000256" key="8">
    <source>
        <dbReference type="ARBA" id="ARBA00023098"/>
    </source>
</evidence>
<dbReference type="HAMAP" id="MF_01916">
    <property type="entry name" value="Cardiolipin_synth_Cls"/>
    <property type="match status" value="1"/>
</dbReference>
<evidence type="ECO:0000313" key="15">
    <source>
        <dbReference type="EMBL" id="AFD09425.1"/>
    </source>
</evidence>
<dbReference type="KEGG" id="scn:Solca_4435"/>
<dbReference type="InterPro" id="IPR027379">
    <property type="entry name" value="CLS_N"/>
</dbReference>
<keyword evidence="8 12" id="KW-0443">Lipid metabolism</keyword>
<dbReference type="EC" id="2.7.8.-" evidence="12 13"/>
<dbReference type="EMBL" id="CP003349">
    <property type="protein sequence ID" value="AFD09425.1"/>
    <property type="molecule type" value="Genomic_DNA"/>
</dbReference>
<keyword evidence="3 12" id="KW-0444">Lipid biosynthesis</keyword>